<dbReference type="GO" id="GO:0005769">
    <property type="term" value="C:early endosome"/>
    <property type="evidence" value="ECO:0007669"/>
    <property type="project" value="UniProtKB-ARBA"/>
</dbReference>
<evidence type="ECO:0000256" key="10">
    <source>
        <dbReference type="ARBA" id="ARBA00022840"/>
    </source>
</evidence>
<keyword evidence="9 26" id="KW-0418">Kinase</keyword>
<dbReference type="GO" id="GO:0090170">
    <property type="term" value="P:regulation of Golgi inheritance"/>
    <property type="evidence" value="ECO:0007669"/>
    <property type="project" value="UniProtKB-ARBA"/>
</dbReference>
<name>A0A556V6S8_BAGYA</name>
<keyword evidence="6" id="KW-0597">Phosphoprotein</keyword>
<dbReference type="GO" id="GO:0004713">
    <property type="term" value="F:protein tyrosine kinase activity"/>
    <property type="evidence" value="ECO:0007669"/>
    <property type="project" value="UniProtKB-KW"/>
</dbReference>
<comment type="caution">
    <text evidence="26">The sequence shown here is derived from an EMBL/GenBank/DDBJ whole genome shotgun (WGS) entry which is preliminary data.</text>
</comment>
<proteinExistence type="inferred from homology"/>
<evidence type="ECO:0000256" key="3">
    <source>
        <dbReference type="ARBA" id="ARBA00004317"/>
    </source>
</evidence>
<dbReference type="OrthoDB" id="10252354at2759"/>
<evidence type="ECO:0000256" key="1">
    <source>
        <dbReference type="ARBA" id="ARBA00004123"/>
    </source>
</evidence>
<dbReference type="FunFam" id="3.30.200.20:FF:000100">
    <property type="entry name" value="Dual specificity mitogen-activated protein kinase kinase 1"/>
    <property type="match status" value="1"/>
</dbReference>
<dbReference type="PANTHER" id="PTHR47448:SF2">
    <property type="entry name" value="MITOGEN-ACTIVATED PROTEIN KINASE KINASE 1"/>
    <property type="match status" value="1"/>
</dbReference>
<dbReference type="InterPro" id="IPR017441">
    <property type="entry name" value="Protein_kinase_ATP_BS"/>
</dbReference>
<feature type="binding site" evidence="22">
    <location>
        <position position="136"/>
    </location>
    <ligand>
        <name>ATP</name>
        <dbReference type="ChEBI" id="CHEBI:30616"/>
    </ligand>
</feature>
<evidence type="ECO:0000256" key="14">
    <source>
        <dbReference type="ARBA" id="ARBA00038035"/>
    </source>
</evidence>
<dbReference type="PROSITE" id="PS50011">
    <property type="entry name" value="PROTEIN_KINASE_DOM"/>
    <property type="match status" value="1"/>
</dbReference>
<keyword evidence="4" id="KW-0963">Cytoplasm</keyword>
<dbReference type="GO" id="GO:0005925">
    <property type="term" value="C:focal adhesion"/>
    <property type="evidence" value="ECO:0007669"/>
    <property type="project" value="UniProtKB-ARBA"/>
</dbReference>
<evidence type="ECO:0000256" key="17">
    <source>
        <dbReference type="ARBA" id="ARBA00042276"/>
    </source>
</evidence>
<evidence type="ECO:0000256" key="2">
    <source>
        <dbReference type="ARBA" id="ARBA00004300"/>
    </source>
</evidence>
<dbReference type="SUPFAM" id="SSF56112">
    <property type="entry name" value="Protein kinase-like (PK-like)"/>
    <property type="match status" value="1"/>
</dbReference>
<evidence type="ECO:0000259" key="25">
    <source>
        <dbReference type="PROSITE" id="PS50011"/>
    </source>
</evidence>
<evidence type="ECO:0000256" key="13">
    <source>
        <dbReference type="ARBA" id="ARBA00023242"/>
    </source>
</evidence>
<dbReference type="InterPro" id="IPR000719">
    <property type="entry name" value="Prot_kinase_dom"/>
</dbReference>
<evidence type="ECO:0000256" key="4">
    <source>
        <dbReference type="ARBA" id="ARBA00022490"/>
    </source>
</evidence>
<feature type="domain" description="Protein kinase" evidence="25">
    <location>
        <begin position="107"/>
        <end position="380"/>
    </location>
</feature>
<dbReference type="GO" id="GO:0005634">
    <property type="term" value="C:nucleus"/>
    <property type="evidence" value="ECO:0007669"/>
    <property type="project" value="UniProtKB-SubCell"/>
</dbReference>
<dbReference type="Proteomes" id="UP000319801">
    <property type="component" value="Unassembled WGS sequence"/>
</dbReference>
<accession>A0A556V6S8</accession>
<keyword evidence="8 22" id="KW-0547">Nucleotide-binding</keyword>
<dbReference type="Pfam" id="PF00069">
    <property type="entry name" value="Pkinase"/>
    <property type="match status" value="2"/>
</dbReference>
<keyword evidence="27" id="KW-1185">Reference proteome</keyword>
<comment type="catalytic activity">
    <reaction evidence="19">
        <text>L-seryl-[protein] + ATP = O-phospho-L-seryl-[protein] + ADP + H(+)</text>
        <dbReference type="Rhea" id="RHEA:17989"/>
        <dbReference type="Rhea" id="RHEA-COMP:9863"/>
        <dbReference type="Rhea" id="RHEA-COMP:11604"/>
        <dbReference type="ChEBI" id="CHEBI:15378"/>
        <dbReference type="ChEBI" id="CHEBI:29999"/>
        <dbReference type="ChEBI" id="CHEBI:30616"/>
        <dbReference type="ChEBI" id="CHEBI:83421"/>
        <dbReference type="ChEBI" id="CHEBI:456216"/>
        <dbReference type="EC" id="2.7.12.2"/>
    </reaction>
</comment>
<evidence type="ECO:0000256" key="7">
    <source>
        <dbReference type="ARBA" id="ARBA00022679"/>
    </source>
</evidence>
<evidence type="ECO:0000313" key="26">
    <source>
        <dbReference type="EMBL" id="TSX17002.1"/>
    </source>
</evidence>
<dbReference type="GO" id="GO:0005524">
    <property type="term" value="F:ATP binding"/>
    <property type="evidence" value="ECO:0007669"/>
    <property type="project" value="UniProtKB-UniRule"/>
</dbReference>
<dbReference type="Gene3D" id="3.30.200.20">
    <property type="entry name" value="Phosphorylase Kinase, domain 1"/>
    <property type="match status" value="1"/>
</dbReference>
<feature type="region of interest" description="Disordered" evidence="24">
    <location>
        <begin position="295"/>
        <end position="325"/>
    </location>
</feature>
<sequence>MQKRRKPEPIQLNPIPDGNAVNGTGATEDNQSSSGLKLVPTQYTHAHPRSSLVTMVMLPLLEKTRTLNSLLPAGVDEELELDEQQRKRLEAFLTQKQKVGELKDDDFEKICELGAGNGGVVFKVSHRPSGLIMARKLIHLEIKPAIRNQIIRELQVLHECNSPYIVGFYGAFYSDGEISICMEHMDGGSLDQSLKKAGKIPEQILGKVSIAVIKGLSYLREKHKIMHRDVKPSNILVNSRGEIKLCDFGPERLQGTHYSVQSDIWSMGLSLVEMAIGRFPIPPPDAKELEQIFGLPMEGDPSSSEASPKPRPPGRPSTSHGPDSRPPMAIFELLDYIVNEPPPKLPGIFGTEFQDFVNKCLIKNPAERADLKQLMVHPFIKKSEAEEVDFAGWLCSTIGLNQPGTPTHSVGI</sequence>
<dbReference type="GO" id="GO:2000641">
    <property type="term" value="P:regulation of early endosome to late endosome transport"/>
    <property type="evidence" value="ECO:0007669"/>
    <property type="project" value="UniProtKB-ARBA"/>
</dbReference>
<protein>
    <recommendedName>
        <fullName evidence="16">Dual specificity mitogen-activated protein kinase kinase 1</fullName>
        <ecNumber evidence="15">2.7.12.2</ecNumber>
    </recommendedName>
    <alternativeName>
        <fullName evidence="18">ERK activator kinase 1</fullName>
    </alternativeName>
    <alternativeName>
        <fullName evidence="17">MAPK/ERK kinase 1</fullName>
    </alternativeName>
</protein>
<evidence type="ECO:0000256" key="20">
    <source>
        <dbReference type="ARBA" id="ARBA00049299"/>
    </source>
</evidence>
<dbReference type="InterPro" id="IPR008271">
    <property type="entry name" value="Ser/Thr_kinase_AS"/>
</dbReference>
<gene>
    <name evidence="26" type="ORF">Baya_13656</name>
</gene>
<comment type="catalytic activity">
    <reaction evidence="20">
        <text>L-threonyl-[protein] + ATP = O-phospho-L-threonyl-[protein] + ADP + H(+)</text>
        <dbReference type="Rhea" id="RHEA:46608"/>
        <dbReference type="Rhea" id="RHEA-COMP:11060"/>
        <dbReference type="Rhea" id="RHEA-COMP:11605"/>
        <dbReference type="ChEBI" id="CHEBI:15378"/>
        <dbReference type="ChEBI" id="CHEBI:30013"/>
        <dbReference type="ChEBI" id="CHEBI:30616"/>
        <dbReference type="ChEBI" id="CHEBI:61977"/>
        <dbReference type="ChEBI" id="CHEBI:456216"/>
        <dbReference type="EC" id="2.7.12.2"/>
    </reaction>
</comment>
<organism evidence="26 27">
    <name type="scientific">Bagarius yarrelli</name>
    <name type="common">Goonch</name>
    <name type="synonym">Bagrus yarrelli</name>
    <dbReference type="NCBI Taxonomy" id="175774"/>
    <lineage>
        <taxon>Eukaryota</taxon>
        <taxon>Metazoa</taxon>
        <taxon>Chordata</taxon>
        <taxon>Craniata</taxon>
        <taxon>Vertebrata</taxon>
        <taxon>Euteleostomi</taxon>
        <taxon>Actinopterygii</taxon>
        <taxon>Neopterygii</taxon>
        <taxon>Teleostei</taxon>
        <taxon>Ostariophysi</taxon>
        <taxon>Siluriformes</taxon>
        <taxon>Sisoridae</taxon>
        <taxon>Sisorinae</taxon>
        <taxon>Bagarius</taxon>
    </lineage>
</organism>
<keyword evidence="10 22" id="KW-0067">ATP-binding</keyword>
<keyword evidence="13" id="KW-0539">Nucleus</keyword>
<dbReference type="SMART" id="SM00220">
    <property type="entry name" value="S_TKc"/>
    <property type="match status" value="1"/>
</dbReference>
<keyword evidence="11" id="KW-0829">Tyrosine-protein kinase</keyword>
<dbReference type="AlphaFoldDB" id="A0A556V6S8"/>
<evidence type="ECO:0000256" key="11">
    <source>
        <dbReference type="ARBA" id="ARBA00023137"/>
    </source>
</evidence>
<reference evidence="26 27" key="1">
    <citation type="journal article" date="2019" name="Genome Biol. Evol.">
        <title>Whole-Genome Sequencing of the Giant Devil Catfish, Bagarius yarrelli.</title>
        <authorList>
            <person name="Jiang W."/>
            <person name="Lv Y."/>
            <person name="Cheng L."/>
            <person name="Yang K."/>
            <person name="Chao B."/>
            <person name="Wang X."/>
            <person name="Li Y."/>
            <person name="Pan X."/>
            <person name="You X."/>
            <person name="Zhang Y."/>
            <person name="Yang J."/>
            <person name="Li J."/>
            <person name="Zhang X."/>
            <person name="Liu S."/>
            <person name="Sun C."/>
            <person name="Yang J."/>
            <person name="Shi Q."/>
        </authorList>
    </citation>
    <scope>NUCLEOTIDE SEQUENCE [LARGE SCALE GENOMIC DNA]</scope>
    <source>
        <strain evidence="26">JWS20170419001</strain>
        <tissue evidence="26">Muscle</tissue>
    </source>
</reference>
<dbReference type="GO" id="GO:0004674">
    <property type="term" value="F:protein serine/threonine kinase activity"/>
    <property type="evidence" value="ECO:0007669"/>
    <property type="project" value="UniProtKB-KW"/>
</dbReference>
<dbReference type="InterPro" id="IPR050915">
    <property type="entry name" value="MAP_kinase_kinase"/>
</dbReference>
<evidence type="ECO:0000256" key="9">
    <source>
        <dbReference type="ARBA" id="ARBA00022777"/>
    </source>
</evidence>
<evidence type="ECO:0000256" key="12">
    <source>
        <dbReference type="ARBA" id="ARBA00023212"/>
    </source>
</evidence>
<keyword evidence="7" id="KW-0808">Transferase</keyword>
<dbReference type="GO" id="GO:0005770">
    <property type="term" value="C:late endosome"/>
    <property type="evidence" value="ECO:0007669"/>
    <property type="project" value="UniProtKB-ARBA"/>
</dbReference>
<dbReference type="EMBL" id="VCAZ01000138">
    <property type="protein sequence ID" value="TSX17002.1"/>
    <property type="molecule type" value="Genomic_DNA"/>
</dbReference>
<evidence type="ECO:0000256" key="5">
    <source>
        <dbReference type="ARBA" id="ARBA00022527"/>
    </source>
</evidence>
<dbReference type="EC" id="2.7.12.2" evidence="15"/>
<evidence type="ECO:0000256" key="22">
    <source>
        <dbReference type="PROSITE-ProRule" id="PRU10141"/>
    </source>
</evidence>
<evidence type="ECO:0000256" key="15">
    <source>
        <dbReference type="ARBA" id="ARBA00038999"/>
    </source>
</evidence>
<comment type="similarity">
    <text evidence="14">Belongs to the protein kinase superfamily. STE Ser/Thr protein kinase family. MAP kinase kinase subfamily.</text>
</comment>
<dbReference type="PROSITE" id="PS00108">
    <property type="entry name" value="PROTEIN_KINASE_ST"/>
    <property type="match status" value="1"/>
</dbReference>
<evidence type="ECO:0000256" key="21">
    <source>
        <dbReference type="ARBA" id="ARBA00051693"/>
    </source>
</evidence>
<dbReference type="PROSITE" id="PS00107">
    <property type="entry name" value="PROTEIN_KINASE_ATP"/>
    <property type="match status" value="1"/>
</dbReference>
<dbReference type="GO" id="GO:0005813">
    <property type="term" value="C:centrosome"/>
    <property type="evidence" value="ECO:0007669"/>
    <property type="project" value="UniProtKB-SubCell"/>
</dbReference>
<comment type="catalytic activity">
    <reaction evidence="21">
        <text>L-tyrosyl-[protein] + ATP = O-phospho-L-tyrosyl-[protein] + ADP + H(+)</text>
        <dbReference type="Rhea" id="RHEA:10596"/>
        <dbReference type="Rhea" id="RHEA-COMP:10136"/>
        <dbReference type="Rhea" id="RHEA-COMP:20101"/>
        <dbReference type="ChEBI" id="CHEBI:15378"/>
        <dbReference type="ChEBI" id="CHEBI:30616"/>
        <dbReference type="ChEBI" id="CHEBI:46858"/>
        <dbReference type="ChEBI" id="CHEBI:61978"/>
        <dbReference type="ChEBI" id="CHEBI:456216"/>
        <dbReference type="EC" id="2.7.12.2"/>
    </reaction>
</comment>
<evidence type="ECO:0000256" key="24">
    <source>
        <dbReference type="SAM" id="MobiDB-lite"/>
    </source>
</evidence>
<evidence type="ECO:0000313" key="27">
    <source>
        <dbReference type="Proteomes" id="UP000319801"/>
    </source>
</evidence>
<keyword evidence="12" id="KW-0206">Cytoskeleton</keyword>
<feature type="region of interest" description="Disordered" evidence="24">
    <location>
        <begin position="1"/>
        <end position="35"/>
    </location>
</feature>
<evidence type="ECO:0000256" key="16">
    <source>
        <dbReference type="ARBA" id="ARBA00040618"/>
    </source>
</evidence>
<evidence type="ECO:0000256" key="18">
    <source>
        <dbReference type="ARBA" id="ARBA00042350"/>
    </source>
</evidence>
<keyword evidence="5 23" id="KW-0723">Serine/threonine-protein kinase</keyword>
<dbReference type="PANTHER" id="PTHR47448">
    <property type="entry name" value="DUAL SPECIFICITY MITOGEN-ACTIVATED PROTEIN KINASE KINASE DSOR1-LIKE PROTEIN"/>
    <property type="match status" value="1"/>
</dbReference>
<dbReference type="InterPro" id="IPR011009">
    <property type="entry name" value="Kinase-like_dom_sf"/>
</dbReference>
<evidence type="ECO:0000256" key="19">
    <source>
        <dbReference type="ARBA" id="ARBA00049014"/>
    </source>
</evidence>
<dbReference type="GO" id="GO:0032872">
    <property type="term" value="P:regulation of stress-activated MAPK cascade"/>
    <property type="evidence" value="ECO:0007669"/>
    <property type="project" value="UniProtKB-ARBA"/>
</dbReference>
<comment type="subcellular location">
    <subcellularLocation>
        <location evidence="2">Cytoplasm</location>
        <location evidence="2">Cytoskeleton</location>
        <location evidence="2">Microtubule organizing center</location>
        <location evidence="2">Centrosome</location>
    </subcellularLocation>
    <subcellularLocation>
        <location evidence="3">Cytoplasm</location>
        <location evidence="3">Cytoskeleton</location>
        <location evidence="3">Microtubule organizing center</location>
        <location evidence="3">Spindle pole body</location>
    </subcellularLocation>
    <subcellularLocation>
        <location evidence="1">Nucleus</location>
    </subcellularLocation>
</comment>
<dbReference type="GO" id="GO:0004708">
    <property type="term" value="F:MAP kinase kinase activity"/>
    <property type="evidence" value="ECO:0007669"/>
    <property type="project" value="UniProtKB-EC"/>
</dbReference>
<feature type="compositionally biased region" description="Polar residues" evidence="24">
    <location>
        <begin position="21"/>
        <end position="35"/>
    </location>
</feature>
<evidence type="ECO:0000256" key="8">
    <source>
        <dbReference type="ARBA" id="ARBA00022741"/>
    </source>
</evidence>
<dbReference type="GO" id="GO:0005739">
    <property type="term" value="C:mitochondrion"/>
    <property type="evidence" value="ECO:0007669"/>
    <property type="project" value="UniProtKB-ARBA"/>
</dbReference>
<evidence type="ECO:0000256" key="6">
    <source>
        <dbReference type="ARBA" id="ARBA00022553"/>
    </source>
</evidence>
<dbReference type="Gene3D" id="1.10.510.10">
    <property type="entry name" value="Transferase(Phosphotransferase) domain 1"/>
    <property type="match status" value="2"/>
</dbReference>
<evidence type="ECO:0000256" key="23">
    <source>
        <dbReference type="RuleBase" id="RU000304"/>
    </source>
</evidence>